<reference evidence="2 3" key="2">
    <citation type="journal article" date="2010" name="Stand. Genomic Sci.">
        <title>Complete genome sequence of Nakamurella multipartita type strain (Y-104).</title>
        <authorList>
            <person name="Tice H."/>
            <person name="Mayilraj S."/>
            <person name="Sims D."/>
            <person name="Lapidus A."/>
            <person name="Nolan M."/>
            <person name="Lucas S."/>
            <person name="Glavina Del Rio T."/>
            <person name="Copeland A."/>
            <person name="Cheng J.F."/>
            <person name="Meincke L."/>
            <person name="Bruce D."/>
            <person name="Goodwin L."/>
            <person name="Pitluck S."/>
            <person name="Ivanova N."/>
            <person name="Mavromatis K."/>
            <person name="Ovchinnikova G."/>
            <person name="Pati A."/>
            <person name="Chen A."/>
            <person name="Palaniappan K."/>
            <person name="Land M."/>
            <person name="Hauser L."/>
            <person name="Chang Y.J."/>
            <person name="Jeffries C.D."/>
            <person name="Detter J.C."/>
            <person name="Brettin T."/>
            <person name="Rohde M."/>
            <person name="Goker M."/>
            <person name="Bristow J."/>
            <person name="Eisen J.A."/>
            <person name="Markowitz V."/>
            <person name="Hugenholtz P."/>
            <person name="Kyrpides N.C."/>
            <person name="Klenk H.P."/>
            <person name="Chen F."/>
        </authorList>
    </citation>
    <scope>NUCLEOTIDE SEQUENCE [LARGE SCALE GENOMIC DNA]</scope>
    <source>
        <strain evidence="3">ATCC 700099 / DSM 44233 / CIP 104796 / JCM 9543 / NBRC 105858 / Y-104</strain>
    </source>
</reference>
<sequence>MSIHILDILHPNAADRAARRQLEQEIAGYQTEADRHDLEAALDRYSDEETLEIRQILAQHAA</sequence>
<evidence type="ECO:0000313" key="2">
    <source>
        <dbReference type="EMBL" id="ACV77061.1"/>
    </source>
</evidence>
<name>C8X885_NAKMY</name>
<evidence type="ECO:0000313" key="3">
    <source>
        <dbReference type="Proteomes" id="UP000002218"/>
    </source>
</evidence>
<dbReference type="EMBL" id="CP001737">
    <property type="protein sequence ID" value="ACV77061.1"/>
    <property type="molecule type" value="Genomic_DNA"/>
</dbReference>
<dbReference type="InParanoid" id="C8X885"/>
<keyword evidence="1" id="KW-0175">Coiled coil</keyword>
<dbReference type="HOGENOM" id="CLU_2899470_0_0_11"/>
<reference evidence="3" key="1">
    <citation type="submission" date="2009-09" db="EMBL/GenBank/DDBJ databases">
        <title>The complete genome of Nakamurella multipartita DSM 44233.</title>
        <authorList>
            <consortium name="US DOE Joint Genome Institute (JGI-PGF)"/>
            <person name="Lucas S."/>
            <person name="Copeland A."/>
            <person name="Lapidus A."/>
            <person name="Glavina del Rio T."/>
            <person name="Dalin E."/>
            <person name="Tice H."/>
            <person name="Bruce D."/>
            <person name="Goodwin L."/>
            <person name="Pitluck S."/>
            <person name="Kyrpides N."/>
            <person name="Mavromatis K."/>
            <person name="Ivanova N."/>
            <person name="Ovchinnikova G."/>
            <person name="Sims D."/>
            <person name="Meincke L."/>
            <person name="Brettin T."/>
            <person name="Detter J.C."/>
            <person name="Han C."/>
            <person name="Larimer F."/>
            <person name="Land M."/>
            <person name="Hauser L."/>
            <person name="Markowitz V."/>
            <person name="Cheng J.-F."/>
            <person name="Hugenholtz P."/>
            <person name="Woyke T."/>
            <person name="Wu D."/>
            <person name="Klenk H.-P."/>
            <person name="Eisen J.A."/>
        </authorList>
    </citation>
    <scope>NUCLEOTIDE SEQUENCE [LARGE SCALE GENOMIC DNA]</scope>
    <source>
        <strain evidence="3">ATCC 700099 / DSM 44233 / CIP 104796 / JCM 9543 / NBRC 105858 / Y-104</strain>
    </source>
</reference>
<organism evidence="2 3">
    <name type="scientific">Nakamurella multipartita (strain ATCC 700099 / DSM 44233 / CIP 104796 / JCM 9543 / NBRC 105858 / Y-104)</name>
    <name type="common">Microsphaera multipartita</name>
    <dbReference type="NCBI Taxonomy" id="479431"/>
    <lineage>
        <taxon>Bacteria</taxon>
        <taxon>Bacillati</taxon>
        <taxon>Actinomycetota</taxon>
        <taxon>Actinomycetes</taxon>
        <taxon>Nakamurellales</taxon>
        <taxon>Nakamurellaceae</taxon>
        <taxon>Nakamurella</taxon>
    </lineage>
</organism>
<dbReference type="RefSeq" id="WP_015745977.1">
    <property type="nucleotide sequence ID" value="NC_013235.1"/>
</dbReference>
<feature type="coiled-coil region" evidence="1">
    <location>
        <begin position="12"/>
        <end position="39"/>
    </location>
</feature>
<dbReference type="Proteomes" id="UP000002218">
    <property type="component" value="Chromosome"/>
</dbReference>
<protein>
    <submittedName>
        <fullName evidence="2">Uncharacterized protein</fullName>
    </submittedName>
</protein>
<dbReference type="AlphaFoldDB" id="C8X885"/>
<proteinExistence type="predicted"/>
<dbReference type="KEGG" id="nml:Namu_0646"/>
<dbReference type="OrthoDB" id="9922169at2"/>
<keyword evidence="3" id="KW-1185">Reference proteome</keyword>
<evidence type="ECO:0000256" key="1">
    <source>
        <dbReference type="SAM" id="Coils"/>
    </source>
</evidence>
<accession>C8X885</accession>
<gene>
    <name evidence="2" type="ordered locus">Namu_0646</name>
</gene>